<keyword evidence="1" id="KW-1133">Transmembrane helix</keyword>
<gene>
    <name evidence="2" type="ORF">BW727_101214</name>
</gene>
<dbReference type="EMBL" id="CP019728">
    <property type="protein sequence ID" value="AQS53581.1"/>
    <property type="molecule type" value="Genomic_DNA"/>
</dbReference>
<evidence type="ECO:0000313" key="3">
    <source>
        <dbReference type="Proteomes" id="UP000188993"/>
    </source>
</evidence>
<evidence type="ECO:0000313" key="2">
    <source>
        <dbReference type="EMBL" id="AQS53581.1"/>
    </source>
</evidence>
<organism evidence="2 3">
    <name type="scientific">Jeotgalibaca dankookensis</name>
    <dbReference type="NCBI Taxonomy" id="708126"/>
    <lineage>
        <taxon>Bacteria</taxon>
        <taxon>Bacillati</taxon>
        <taxon>Bacillota</taxon>
        <taxon>Bacilli</taxon>
        <taxon>Lactobacillales</taxon>
        <taxon>Carnobacteriaceae</taxon>
        <taxon>Jeotgalibaca</taxon>
    </lineage>
</organism>
<keyword evidence="1" id="KW-0812">Transmembrane</keyword>
<dbReference type="KEGG" id="jda:BW727_101214"/>
<feature type="transmembrane region" description="Helical" evidence="1">
    <location>
        <begin position="32"/>
        <end position="56"/>
    </location>
</feature>
<evidence type="ECO:0000256" key="1">
    <source>
        <dbReference type="SAM" id="Phobius"/>
    </source>
</evidence>
<proteinExistence type="predicted"/>
<reference evidence="2 3" key="1">
    <citation type="journal article" date="2014" name="Int. J. Syst. Evol. Microbiol.">
        <title>Jeotgalibaca dankookensis gen. nov., sp. nov., a member of the family Carnobacteriaceae, isolated from seujeot (Korean traditional food).</title>
        <authorList>
            <person name="Lee D.G."/>
            <person name="Trujillo M.E."/>
            <person name="Kang H."/>
            <person name="Ahn T.Y."/>
        </authorList>
    </citation>
    <scope>NUCLEOTIDE SEQUENCE [LARGE SCALE GENOMIC DNA]</scope>
    <source>
        <strain evidence="2 3">EX-07</strain>
    </source>
</reference>
<dbReference type="Proteomes" id="UP000188993">
    <property type="component" value="Chromosome"/>
</dbReference>
<dbReference type="RefSeq" id="WP_156179563.1">
    <property type="nucleotide sequence ID" value="NZ_BBYN01000021.1"/>
</dbReference>
<accession>A0A1S6IPU5</accession>
<keyword evidence="3" id="KW-1185">Reference proteome</keyword>
<protein>
    <submittedName>
        <fullName evidence="2">Uncharacterized protein</fullName>
    </submittedName>
</protein>
<keyword evidence="1" id="KW-0472">Membrane</keyword>
<feature type="transmembrane region" description="Helical" evidence="1">
    <location>
        <begin position="7"/>
        <end position="26"/>
    </location>
</feature>
<name>A0A1S6IPU5_9LACT</name>
<sequence>MKINWRFGLGIGISLTIYNLIMDKYWPDLHILYRAIFAGLFVGIFSFLIEQFLLLVV</sequence>
<dbReference type="AlphaFoldDB" id="A0A1S6IPU5"/>